<feature type="transmembrane region" description="Helical" evidence="1">
    <location>
        <begin position="270"/>
        <end position="295"/>
    </location>
</feature>
<feature type="transmembrane region" description="Helical" evidence="1">
    <location>
        <begin position="426"/>
        <end position="445"/>
    </location>
</feature>
<accession>V5GMZ1</accession>
<feature type="transmembrane region" description="Helical" evidence="1">
    <location>
        <begin position="175"/>
        <end position="195"/>
    </location>
</feature>
<evidence type="ECO:0000256" key="1">
    <source>
        <dbReference type="SAM" id="Phobius"/>
    </source>
</evidence>
<feature type="transmembrane region" description="Helical" evidence="1">
    <location>
        <begin position="142"/>
        <end position="163"/>
    </location>
</feature>
<dbReference type="InterPro" id="IPR050327">
    <property type="entry name" value="Proton-linked_MCT"/>
</dbReference>
<dbReference type="GO" id="GO:0008028">
    <property type="term" value="F:monocarboxylic acid transmembrane transporter activity"/>
    <property type="evidence" value="ECO:0007669"/>
    <property type="project" value="TreeGrafter"/>
</dbReference>
<gene>
    <name evidence="2" type="primary">MOT9</name>
</gene>
<keyword evidence="1" id="KW-0472">Membrane</keyword>
<dbReference type="Pfam" id="PF07690">
    <property type="entry name" value="MFS_1"/>
    <property type="match status" value="1"/>
</dbReference>
<keyword evidence="1" id="KW-0812">Transmembrane</keyword>
<feature type="transmembrane region" description="Helical" evidence="1">
    <location>
        <begin position="82"/>
        <end position="101"/>
    </location>
</feature>
<dbReference type="EMBL" id="GALX01003002">
    <property type="protein sequence ID" value="JAB65464.1"/>
    <property type="molecule type" value="Transcribed_RNA"/>
</dbReference>
<evidence type="ECO:0000313" key="2">
    <source>
        <dbReference type="EMBL" id="JAB65464.1"/>
    </source>
</evidence>
<feature type="transmembrane region" description="Helical" evidence="1">
    <location>
        <begin position="400"/>
        <end position="420"/>
    </location>
</feature>
<dbReference type="PANTHER" id="PTHR11360">
    <property type="entry name" value="MONOCARBOXYLATE TRANSPORTER"/>
    <property type="match status" value="1"/>
</dbReference>
<dbReference type="Gene3D" id="1.20.1250.20">
    <property type="entry name" value="MFS general substrate transporter like domains"/>
    <property type="match status" value="1"/>
</dbReference>
<dbReference type="InterPro" id="IPR036259">
    <property type="entry name" value="MFS_trans_sf"/>
</dbReference>
<feature type="transmembrane region" description="Helical" evidence="1">
    <location>
        <begin position="20"/>
        <end position="43"/>
    </location>
</feature>
<dbReference type="AlphaFoldDB" id="V5GMZ1"/>
<name>V5GMZ1_ANOGL</name>
<protein>
    <submittedName>
        <fullName evidence="2">Monocarboxylate transporter</fullName>
    </submittedName>
</protein>
<feature type="transmembrane region" description="Helical" evidence="1">
    <location>
        <begin position="108"/>
        <end position="130"/>
    </location>
</feature>
<reference evidence="2" key="1">
    <citation type="submission" date="2013-07" db="EMBL/GenBank/DDBJ databases">
        <title>Midgut Transcriptome Profiling of Anoplphora glabripennis, a Lignocellulose Degrading, Wood-Boring Cerambycid.</title>
        <authorList>
            <person name="Scully E.D."/>
            <person name="Hoover K."/>
            <person name="Carlson J.E."/>
            <person name="Tien M."/>
            <person name="Geib S.M."/>
        </authorList>
    </citation>
    <scope>NUCLEOTIDE SEQUENCE</scope>
</reference>
<dbReference type="PANTHER" id="PTHR11360:SF237">
    <property type="entry name" value="MONOCARBOXYLATE TRANSPORTER 12-B-LIKE PROTEIN"/>
    <property type="match status" value="1"/>
</dbReference>
<proteinExistence type="predicted"/>
<keyword evidence="1" id="KW-1133">Transmembrane helix</keyword>
<organism evidence="2">
    <name type="scientific">Anoplophora glabripennis</name>
    <name type="common">Asian longhorn beetle</name>
    <name type="synonym">Anoplophora nobilis</name>
    <dbReference type="NCBI Taxonomy" id="217634"/>
    <lineage>
        <taxon>Eukaryota</taxon>
        <taxon>Metazoa</taxon>
        <taxon>Ecdysozoa</taxon>
        <taxon>Arthropoda</taxon>
        <taxon>Hexapoda</taxon>
        <taxon>Insecta</taxon>
        <taxon>Pterygota</taxon>
        <taxon>Neoptera</taxon>
        <taxon>Endopterygota</taxon>
        <taxon>Coleoptera</taxon>
        <taxon>Polyphaga</taxon>
        <taxon>Cucujiformia</taxon>
        <taxon>Chrysomeloidea</taxon>
        <taxon>Cerambycidae</taxon>
        <taxon>Lamiinae</taxon>
        <taxon>Lamiini</taxon>
        <taxon>Anoplophora</taxon>
    </lineage>
</organism>
<dbReference type="InterPro" id="IPR011701">
    <property type="entry name" value="MFS"/>
</dbReference>
<dbReference type="SUPFAM" id="SSF103473">
    <property type="entry name" value="MFS general substrate transporter"/>
    <property type="match status" value="1"/>
</dbReference>
<sequence>MSKPQEREEFMPPDGGYGWVIVFANILINSSLLTLVQCFGIIYKDEFSSMGITAAETSFLLHLHSSLYCSFGFFGSPLLKTYGFRVVAFAGASLMIFGIFLSSFANSYGFLILSISILIGLGQGILMPATYLATYTYFKKRLTVAISLSATGASLFLIFMPKVCDILLTHVRRKYTVLILFTISLLSLVGCYLLKTLNTGSNESDKSVELLNKNNGKLEENANVKEEENKLMPNSNPVYRDTTIPAKKEESIAQKIYSLFDLELLKQTSYVLVVIGLGISFAAELNVILMMQFVLPELSGFLRSDVAFVTSVQYTTDIIGRLAIPLVSHYFEVAPKIMYGGALVAATVARTVLALCGKSGTTVYMCCALLGLTKGARAVFQSVIIPKYVPLEKLPAANGLNMLFTGVVSLMVGPIIGAIHDATNSYVPALHTASALSCICVILWVSEFVFSKCKTVPDDG</sequence>